<keyword evidence="1" id="KW-0812">Transmembrane</keyword>
<dbReference type="PANTHER" id="PTHR43424">
    <property type="entry name" value="LOCUS PUTATIVE PROTEIN 1-RELATED"/>
    <property type="match status" value="1"/>
</dbReference>
<organism evidence="2 3">
    <name type="scientific">Shewanella vesiculosa</name>
    <dbReference type="NCBI Taxonomy" id="518738"/>
    <lineage>
        <taxon>Bacteria</taxon>
        <taxon>Pseudomonadati</taxon>
        <taxon>Pseudomonadota</taxon>
        <taxon>Gammaproteobacteria</taxon>
        <taxon>Alteromonadales</taxon>
        <taxon>Shewanellaceae</taxon>
        <taxon>Shewanella</taxon>
    </lineage>
</organism>
<proteinExistence type="predicted"/>
<reference evidence="2 3" key="1">
    <citation type="submission" date="2024-05" db="EMBL/GenBank/DDBJ databases">
        <title>Genome sequencing of Marine Estuary Bacteria, Shewanella vesiculosa and S. baltica, and Pseudomonas syringae.</title>
        <authorList>
            <person name="Gurung A."/>
            <person name="Maclea K.S."/>
        </authorList>
    </citation>
    <scope>NUCLEOTIDE SEQUENCE [LARGE SCALE GENOMIC DNA]</scope>
    <source>
        <strain evidence="2 3">1A</strain>
    </source>
</reference>
<feature type="transmembrane region" description="Helical" evidence="1">
    <location>
        <begin position="84"/>
        <end position="104"/>
    </location>
</feature>
<protein>
    <submittedName>
        <fullName evidence="2">Oligosaccharide flippase family protein</fullName>
    </submittedName>
</protein>
<feature type="transmembrane region" description="Helical" evidence="1">
    <location>
        <begin position="166"/>
        <end position="183"/>
    </location>
</feature>
<feature type="transmembrane region" description="Helical" evidence="1">
    <location>
        <begin position="350"/>
        <end position="370"/>
    </location>
</feature>
<gene>
    <name evidence="2" type="ORF">ABHN84_00380</name>
</gene>
<feature type="transmembrane region" description="Helical" evidence="1">
    <location>
        <begin position="210"/>
        <end position="234"/>
    </location>
</feature>
<feature type="transmembrane region" description="Helical" evidence="1">
    <location>
        <begin position="110"/>
        <end position="128"/>
    </location>
</feature>
<dbReference type="PANTHER" id="PTHR43424:SF1">
    <property type="entry name" value="LOCUS PUTATIVE PROTEIN 1-RELATED"/>
    <property type="match status" value="1"/>
</dbReference>
<feature type="transmembrane region" description="Helical" evidence="1">
    <location>
        <begin position="277"/>
        <end position="300"/>
    </location>
</feature>
<evidence type="ECO:0000313" key="2">
    <source>
        <dbReference type="EMBL" id="MEO3680744.1"/>
    </source>
</evidence>
<feature type="transmembrane region" description="Helical" evidence="1">
    <location>
        <begin position="320"/>
        <end position="338"/>
    </location>
</feature>
<feature type="transmembrane region" description="Helical" evidence="1">
    <location>
        <begin position="376"/>
        <end position="397"/>
    </location>
</feature>
<dbReference type="InterPro" id="IPR052556">
    <property type="entry name" value="PolySynth_Transporter"/>
</dbReference>
<evidence type="ECO:0000313" key="3">
    <source>
        <dbReference type="Proteomes" id="UP001477278"/>
    </source>
</evidence>
<dbReference type="RefSeq" id="WP_347689369.1">
    <property type="nucleotide sequence ID" value="NZ_JBDPZN010000001.1"/>
</dbReference>
<accession>A0ABV0FIU7</accession>
<feature type="transmembrane region" description="Helical" evidence="1">
    <location>
        <begin position="240"/>
        <end position="265"/>
    </location>
</feature>
<dbReference type="Proteomes" id="UP001477278">
    <property type="component" value="Unassembled WGS sequence"/>
</dbReference>
<feature type="transmembrane region" description="Helical" evidence="1">
    <location>
        <begin position="42"/>
        <end position="64"/>
    </location>
</feature>
<dbReference type="EMBL" id="JBDPZN010000001">
    <property type="protein sequence ID" value="MEO3680744.1"/>
    <property type="molecule type" value="Genomic_DNA"/>
</dbReference>
<feature type="transmembrane region" description="Helical" evidence="1">
    <location>
        <begin position="18"/>
        <end position="36"/>
    </location>
</feature>
<evidence type="ECO:0000256" key="1">
    <source>
        <dbReference type="SAM" id="Phobius"/>
    </source>
</evidence>
<keyword evidence="1" id="KW-0472">Membrane</keyword>
<keyword evidence="1" id="KW-1133">Transmembrane helix</keyword>
<comment type="caution">
    <text evidence="2">The sequence shown here is derived from an EMBL/GenBank/DDBJ whole genome shotgun (WGS) entry which is preliminary data.</text>
</comment>
<sequence length="424" mass="49020">MIKNKYINNILWLMTDKIILLIGGFVVTTLVARYLGPEKLGIFSYAITLSLLCTVISQWGGNHIIFQSASKPNNRSLRIIESTILFRSLLYLVTWLLIFAFLYIKGIDKLYVVSIICLSNFFLALDLYQYYFDGVLKSKINVRISIYTKITSMILKVLLVIFEMDLIFFCIPIILEGVSIFFFKRKYALTILNEKEFNSRYLFSYVKKGIPLAISSISLFFYTKISSFLIPSIIGFNELGYFSAGITLSTVWVFIPLSVGLSLLTKSFSVSDEKVRYEGFSFSILAPTLISIPILLFIYMFSDKIVLITYGSKYKDVSEYLFYMSVTSYISVLVLIVNRQITFFKGGESFLMYKVVFSCCLASLLSYFLIKKYGLSGAILSSFIVEFLNLLVFNFLCKNYNYKLIMKNLFKIKNMFFYMRRYIK</sequence>
<name>A0ABV0FIU7_9GAMM</name>
<dbReference type="Pfam" id="PF13440">
    <property type="entry name" value="Polysacc_synt_3"/>
    <property type="match status" value="1"/>
</dbReference>
<keyword evidence="3" id="KW-1185">Reference proteome</keyword>